<dbReference type="InterPro" id="IPR016163">
    <property type="entry name" value="Ald_DH_C"/>
</dbReference>
<proteinExistence type="inferred from homology"/>
<name>A0A1Y2BJ42_9TREE</name>
<feature type="domain" description="Aldehyde dehydrogenase" evidence="5">
    <location>
        <begin position="117"/>
        <end position="580"/>
    </location>
</feature>
<protein>
    <submittedName>
        <fullName evidence="6">Putative meiotic recombination-related protein</fullName>
    </submittedName>
</protein>
<dbReference type="InterPro" id="IPR016162">
    <property type="entry name" value="Ald_DH_N"/>
</dbReference>
<dbReference type="AlphaFoldDB" id="A0A1Y2BJ42"/>
<dbReference type="PROSITE" id="PS00070">
    <property type="entry name" value="ALDEHYDE_DEHYDR_CYS"/>
    <property type="match status" value="1"/>
</dbReference>
<comment type="similarity">
    <text evidence="1 4">Belongs to the aldehyde dehydrogenase family.</text>
</comment>
<dbReference type="InterPro" id="IPR029510">
    <property type="entry name" value="Ald_DH_CS_GLU"/>
</dbReference>
<evidence type="ECO:0000313" key="7">
    <source>
        <dbReference type="Proteomes" id="UP000193986"/>
    </source>
</evidence>
<dbReference type="OrthoDB" id="310895at2759"/>
<evidence type="ECO:0000256" key="1">
    <source>
        <dbReference type="ARBA" id="ARBA00009986"/>
    </source>
</evidence>
<evidence type="ECO:0000313" key="6">
    <source>
        <dbReference type="EMBL" id="ORY34610.1"/>
    </source>
</evidence>
<dbReference type="Proteomes" id="UP000193986">
    <property type="component" value="Unassembled WGS sequence"/>
</dbReference>
<dbReference type="FunFam" id="3.40.309.10:FF:000024">
    <property type="entry name" value="Betaine aldehyde dehydrogenase"/>
    <property type="match status" value="1"/>
</dbReference>
<keyword evidence="7" id="KW-1185">Reference proteome</keyword>
<dbReference type="PROSITE" id="PS00687">
    <property type="entry name" value="ALDEHYDE_DEHYDR_GLU"/>
    <property type="match status" value="1"/>
</dbReference>
<dbReference type="PANTHER" id="PTHR11699">
    <property type="entry name" value="ALDEHYDE DEHYDROGENASE-RELATED"/>
    <property type="match status" value="1"/>
</dbReference>
<dbReference type="InterPro" id="IPR015590">
    <property type="entry name" value="Aldehyde_DH_dom"/>
</dbReference>
<dbReference type="InterPro" id="IPR016161">
    <property type="entry name" value="Ald_DH/histidinol_DH"/>
</dbReference>
<organism evidence="6 7">
    <name type="scientific">Naematelia encephala</name>
    <dbReference type="NCBI Taxonomy" id="71784"/>
    <lineage>
        <taxon>Eukaryota</taxon>
        <taxon>Fungi</taxon>
        <taxon>Dikarya</taxon>
        <taxon>Basidiomycota</taxon>
        <taxon>Agaricomycotina</taxon>
        <taxon>Tremellomycetes</taxon>
        <taxon>Tremellales</taxon>
        <taxon>Naemateliaceae</taxon>
        <taxon>Naematelia</taxon>
    </lineage>
</organism>
<dbReference type="FunCoup" id="A0A1Y2BJ42">
    <property type="interactions" value="43"/>
</dbReference>
<dbReference type="Gene3D" id="3.40.309.10">
    <property type="entry name" value="Aldehyde Dehydrogenase, Chain A, domain 2"/>
    <property type="match status" value="1"/>
</dbReference>
<feature type="active site" evidence="3">
    <location>
        <position position="357"/>
    </location>
</feature>
<accession>A0A1Y2BJ42</accession>
<dbReference type="Gene3D" id="3.40.605.10">
    <property type="entry name" value="Aldehyde Dehydrogenase, Chain A, domain 1"/>
    <property type="match status" value="1"/>
</dbReference>
<sequence>MMKFLVLVSVALGYIIHWRTSFFNDLAPLTIGSLWKKIYNPPTPLNLSIAAVVLLSRLPHYLKIFKTWRTSRRVVHFNWAEPKEAALSWTGRIIEKPTLFSHLDDETLLPPETGKTESQRQHLTCYDPSTAYHLTTIPLLSADEVAERIKRAHEAQPDWAKTTFAQRKMVLRSLKDWVVRDMDIIVRVACRDTGKTRVDAVFGEILTTLSKLDWLIKYGEDTLKPSRKPGNLLLAHKVSDVHHIPLGTTLALVSWNYSFHNLISPIIVSLFAGNTVVVKCSEQVAWSSLWYYNGIRACLTACGMDPNVVQLVVCLPDVAEKVTRNSLIKHITFIGSEPVGRLVAAAAASIMVPTCIELGGKDPAFIMPDCKLESFASTWMRGAFQSAGQNCIGIELFLVPRSLYPKFIAIVEPRVRALRLGMDVGSLISHTPIKRLESLLESATQAGARVLVGGKQYHHPDHPHGAYYEPTLVVDVNMDMGIANEELFAPVMTVVPYDDVDEALGWLNGSRFGLGAGVYGEDRRECERVAGLLQCGMVSINDFGIFYLNQAAPFGGVKASGHGRFGGEEGLLAMTSTKTIIRDRFFSYIRTSIPRVVDFPLPDPEASWAFLVGLVGIAYGGVRGKIQGLYNVIRLAGTSE</sequence>
<dbReference type="Pfam" id="PF00171">
    <property type="entry name" value="Aldedh"/>
    <property type="match status" value="1"/>
</dbReference>
<dbReference type="SUPFAM" id="SSF53720">
    <property type="entry name" value="ALDH-like"/>
    <property type="match status" value="1"/>
</dbReference>
<gene>
    <name evidence="6" type="ORF">BCR39DRAFT_476202</name>
</gene>
<evidence type="ECO:0000259" key="5">
    <source>
        <dbReference type="Pfam" id="PF00171"/>
    </source>
</evidence>
<evidence type="ECO:0000256" key="2">
    <source>
        <dbReference type="ARBA" id="ARBA00023002"/>
    </source>
</evidence>
<keyword evidence="2 4" id="KW-0560">Oxidoreductase</keyword>
<dbReference type="STRING" id="71784.A0A1Y2BJ42"/>
<dbReference type="InParanoid" id="A0A1Y2BJ42"/>
<comment type="caution">
    <text evidence="6">The sequence shown here is derived from an EMBL/GenBank/DDBJ whole genome shotgun (WGS) entry which is preliminary data.</text>
</comment>
<dbReference type="GO" id="GO:0016620">
    <property type="term" value="F:oxidoreductase activity, acting on the aldehyde or oxo group of donors, NAD or NADP as acceptor"/>
    <property type="evidence" value="ECO:0007669"/>
    <property type="project" value="InterPro"/>
</dbReference>
<dbReference type="EMBL" id="MCFC01000002">
    <property type="protein sequence ID" value="ORY34610.1"/>
    <property type="molecule type" value="Genomic_DNA"/>
</dbReference>
<reference evidence="6 7" key="1">
    <citation type="submission" date="2016-07" db="EMBL/GenBank/DDBJ databases">
        <title>Pervasive Adenine N6-methylation of Active Genes in Fungi.</title>
        <authorList>
            <consortium name="DOE Joint Genome Institute"/>
            <person name="Mondo S.J."/>
            <person name="Dannebaum R.O."/>
            <person name="Kuo R.C."/>
            <person name="Labutti K."/>
            <person name="Haridas S."/>
            <person name="Kuo A."/>
            <person name="Salamov A."/>
            <person name="Ahrendt S.R."/>
            <person name="Lipzen A."/>
            <person name="Sullivan W."/>
            <person name="Andreopoulos W.B."/>
            <person name="Clum A."/>
            <person name="Lindquist E."/>
            <person name="Daum C."/>
            <person name="Ramamoorthy G.K."/>
            <person name="Gryganskyi A."/>
            <person name="Culley D."/>
            <person name="Magnuson J.K."/>
            <person name="James T.Y."/>
            <person name="O'Malley M.A."/>
            <person name="Stajich J.E."/>
            <person name="Spatafora J.W."/>
            <person name="Visel A."/>
            <person name="Grigoriev I.V."/>
        </authorList>
    </citation>
    <scope>NUCLEOTIDE SEQUENCE [LARGE SCALE GENOMIC DNA]</scope>
    <source>
        <strain evidence="6 7">68-887.2</strain>
    </source>
</reference>
<dbReference type="InterPro" id="IPR016160">
    <property type="entry name" value="Ald_DH_CS_CYS"/>
</dbReference>
<evidence type="ECO:0000256" key="3">
    <source>
        <dbReference type="PROSITE-ProRule" id="PRU10007"/>
    </source>
</evidence>
<evidence type="ECO:0000256" key="4">
    <source>
        <dbReference type="RuleBase" id="RU003345"/>
    </source>
</evidence>